<feature type="transmembrane region" description="Helical" evidence="6">
    <location>
        <begin position="250"/>
        <end position="277"/>
    </location>
</feature>
<dbReference type="GO" id="GO:0005886">
    <property type="term" value="C:plasma membrane"/>
    <property type="evidence" value="ECO:0007669"/>
    <property type="project" value="UniProtKB-SubCell"/>
</dbReference>
<evidence type="ECO:0000256" key="5">
    <source>
        <dbReference type="ARBA" id="ARBA00023136"/>
    </source>
</evidence>
<evidence type="ECO:0000256" key="3">
    <source>
        <dbReference type="ARBA" id="ARBA00022692"/>
    </source>
</evidence>
<keyword evidence="8" id="KW-1185">Reference proteome</keyword>
<dbReference type="OrthoDB" id="9789927at2"/>
<comment type="caution">
    <text evidence="7">The sequence shown here is derived from an EMBL/GenBank/DDBJ whole genome shotgun (WGS) entry which is preliminary data.</text>
</comment>
<dbReference type="RefSeq" id="WP_132417840.1">
    <property type="nucleotide sequence ID" value="NZ_SKFG01000008.1"/>
</dbReference>
<keyword evidence="5 6" id="KW-0472">Membrane</keyword>
<feature type="transmembrane region" description="Helical" evidence="6">
    <location>
        <begin position="166"/>
        <end position="185"/>
    </location>
</feature>
<keyword evidence="2" id="KW-1003">Cell membrane</keyword>
<dbReference type="GO" id="GO:0015658">
    <property type="term" value="F:branched-chain amino acid transmembrane transporter activity"/>
    <property type="evidence" value="ECO:0007669"/>
    <property type="project" value="InterPro"/>
</dbReference>
<feature type="transmembrane region" description="Helical" evidence="6">
    <location>
        <begin position="36"/>
        <end position="56"/>
    </location>
</feature>
<evidence type="ECO:0000313" key="7">
    <source>
        <dbReference type="EMBL" id="TCZ77756.1"/>
    </source>
</evidence>
<dbReference type="AlphaFoldDB" id="A0A4R4ECS2"/>
<dbReference type="InterPro" id="IPR043428">
    <property type="entry name" value="LivM-like"/>
</dbReference>
<evidence type="ECO:0000256" key="4">
    <source>
        <dbReference type="ARBA" id="ARBA00022989"/>
    </source>
</evidence>
<dbReference type="Proteomes" id="UP000295418">
    <property type="component" value="Unassembled WGS sequence"/>
</dbReference>
<evidence type="ECO:0000256" key="1">
    <source>
        <dbReference type="ARBA" id="ARBA00004651"/>
    </source>
</evidence>
<dbReference type="InterPro" id="IPR001851">
    <property type="entry name" value="ABC_transp_permease"/>
</dbReference>
<sequence length="348" mass="37612">MIKPGISNVYTRSIKGIVLFALAFMLIPLFSPSAYILSTLIIIGLYALICTGLSMLMGYAGQISLGHAAFYGIGAYSSAFVTVKMGMPSLVGMAVGVLIAALIAFIVGIPTLKLTGHYLALATLGFGMIMFALFKQFKGITGGLEGFLNIPSLNFFGIEIDTDLKYYYFVWLLVLIGILVTRNVIHSRVGRALRSIESSEIASDSLGVNTKKYKLQVFVMSAVFASIAGSVYAHYISFINPMLFNSNTSIHLLIMSVLGGGASIWGGFVGALTYVSLGEVLKDIMPLFVSSGSDEFKIIFFGVLLVIILIYMPEGLAPMFGKLRSKLFPFIKKSDKREKKVDSTGGEV</sequence>
<feature type="transmembrane region" description="Helical" evidence="6">
    <location>
        <begin position="12"/>
        <end position="30"/>
    </location>
</feature>
<evidence type="ECO:0000256" key="6">
    <source>
        <dbReference type="SAM" id="Phobius"/>
    </source>
</evidence>
<comment type="subcellular location">
    <subcellularLocation>
        <location evidence="1">Cell membrane</location>
        <topology evidence="1">Multi-pass membrane protein</topology>
    </subcellularLocation>
</comment>
<dbReference type="EMBL" id="SKFG01000008">
    <property type="protein sequence ID" value="TCZ77756.1"/>
    <property type="molecule type" value="Genomic_DNA"/>
</dbReference>
<feature type="transmembrane region" description="Helical" evidence="6">
    <location>
        <begin position="89"/>
        <end position="109"/>
    </location>
</feature>
<proteinExistence type="predicted"/>
<reference evidence="7 8" key="1">
    <citation type="submission" date="2019-03" db="EMBL/GenBank/DDBJ databases">
        <authorList>
            <person name="Kim M.K.M."/>
        </authorList>
    </citation>
    <scope>NUCLEOTIDE SEQUENCE [LARGE SCALE GENOMIC DNA]</scope>
    <source>
        <strain evidence="7 8">18JY21-1</strain>
    </source>
</reference>
<dbReference type="PANTHER" id="PTHR30482:SF18">
    <property type="entry name" value="BRANCHED AMINO ACID TRANSPORT SYSTEM PERMEASE"/>
    <property type="match status" value="1"/>
</dbReference>
<accession>A0A4R4ECS2</accession>
<organism evidence="7 8">
    <name type="scientific">Paenibacillus albiflavus</name>
    <dbReference type="NCBI Taxonomy" id="2545760"/>
    <lineage>
        <taxon>Bacteria</taxon>
        <taxon>Bacillati</taxon>
        <taxon>Bacillota</taxon>
        <taxon>Bacilli</taxon>
        <taxon>Bacillales</taxon>
        <taxon>Paenibacillaceae</taxon>
        <taxon>Paenibacillus</taxon>
    </lineage>
</organism>
<feature type="transmembrane region" description="Helical" evidence="6">
    <location>
        <begin position="116"/>
        <end position="134"/>
    </location>
</feature>
<keyword evidence="3 6" id="KW-0812">Transmembrane</keyword>
<dbReference type="CDD" id="cd06581">
    <property type="entry name" value="TM_PBP1_LivM_like"/>
    <property type="match status" value="1"/>
</dbReference>
<dbReference type="PANTHER" id="PTHR30482">
    <property type="entry name" value="HIGH-AFFINITY BRANCHED-CHAIN AMINO ACID TRANSPORT SYSTEM PERMEASE"/>
    <property type="match status" value="1"/>
</dbReference>
<feature type="transmembrane region" description="Helical" evidence="6">
    <location>
        <begin position="217"/>
        <end position="238"/>
    </location>
</feature>
<evidence type="ECO:0000256" key="2">
    <source>
        <dbReference type="ARBA" id="ARBA00022475"/>
    </source>
</evidence>
<gene>
    <name evidence="7" type="ORF">E0485_09765</name>
</gene>
<keyword evidence="4 6" id="KW-1133">Transmembrane helix</keyword>
<dbReference type="Pfam" id="PF02653">
    <property type="entry name" value="BPD_transp_2"/>
    <property type="match status" value="1"/>
</dbReference>
<name>A0A4R4ECS2_9BACL</name>
<feature type="transmembrane region" description="Helical" evidence="6">
    <location>
        <begin position="63"/>
        <end position="83"/>
    </location>
</feature>
<protein>
    <submittedName>
        <fullName evidence="7">Branched-chain amino acid ABC transporter permease</fullName>
    </submittedName>
</protein>
<evidence type="ECO:0000313" key="8">
    <source>
        <dbReference type="Proteomes" id="UP000295418"/>
    </source>
</evidence>
<feature type="transmembrane region" description="Helical" evidence="6">
    <location>
        <begin position="298"/>
        <end position="320"/>
    </location>
</feature>